<protein>
    <submittedName>
        <fullName evidence="1">Uncharacterized protein</fullName>
    </submittedName>
</protein>
<organism evidence="1">
    <name type="scientific">Lotharella globosa</name>
    <dbReference type="NCBI Taxonomy" id="91324"/>
    <lineage>
        <taxon>Eukaryota</taxon>
        <taxon>Sar</taxon>
        <taxon>Rhizaria</taxon>
        <taxon>Cercozoa</taxon>
        <taxon>Chlorarachniophyceae</taxon>
        <taxon>Lotharella</taxon>
    </lineage>
</organism>
<dbReference type="AlphaFoldDB" id="A0A6U2X2Q0"/>
<accession>A0A6U2X2Q0</accession>
<proteinExistence type="predicted"/>
<name>A0A6U2X2Q0_9EUKA</name>
<reference evidence="1" key="1">
    <citation type="submission" date="2021-01" db="EMBL/GenBank/DDBJ databases">
        <authorList>
            <person name="Corre E."/>
            <person name="Pelletier E."/>
            <person name="Niang G."/>
            <person name="Scheremetjew M."/>
            <person name="Finn R."/>
            <person name="Kale V."/>
            <person name="Holt S."/>
            <person name="Cochrane G."/>
            <person name="Meng A."/>
            <person name="Brown T."/>
            <person name="Cohen L."/>
        </authorList>
    </citation>
    <scope>NUCLEOTIDE SEQUENCE</scope>
    <source>
        <strain evidence="1">CCCM811</strain>
    </source>
</reference>
<gene>
    <name evidence="1" type="ORF">LGLO00237_LOCUS1557</name>
</gene>
<evidence type="ECO:0000313" key="1">
    <source>
        <dbReference type="EMBL" id="CAE0645963.1"/>
    </source>
</evidence>
<sequence length="118" mass="13396">MKLSSDPEHKLLVKDAGDIWVTRIQDQYMNQVYDMVQPAVVVIDTATGKTIKECTWSWKTMGFDEENLTEMWEAVPGVPLVTYRPVIADLRAAIKERRPPKIADNRGLVAGLHEKDKS</sequence>
<dbReference type="EMBL" id="HBIV01002279">
    <property type="protein sequence ID" value="CAE0645963.1"/>
    <property type="molecule type" value="Transcribed_RNA"/>
</dbReference>